<organism evidence="1 2">
    <name type="scientific">Dentiscutata heterogama</name>
    <dbReference type="NCBI Taxonomy" id="1316150"/>
    <lineage>
        <taxon>Eukaryota</taxon>
        <taxon>Fungi</taxon>
        <taxon>Fungi incertae sedis</taxon>
        <taxon>Mucoromycota</taxon>
        <taxon>Glomeromycotina</taxon>
        <taxon>Glomeromycetes</taxon>
        <taxon>Diversisporales</taxon>
        <taxon>Gigasporaceae</taxon>
        <taxon>Dentiscutata</taxon>
    </lineage>
</organism>
<dbReference type="Proteomes" id="UP000789702">
    <property type="component" value="Unassembled WGS sequence"/>
</dbReference>
<gene>
    <name evidence="1" type="ORF">DHETER_LOCUS11908</name>
</gene>
<accession>A0ACA9PED8</accession>
<comment type="caution">
    <text evidence="1">The sequence shown here is derived from an EMBL/GenBank/DDBJ whole genome shotgun (WGS) entry which is preliminary data.</text>
</comment>
<proteinExistence type="predicted"/>
<evidence type="ECO:0000313" key="2">
    <source>
        <dbReference type="Proteomes" id="UP000789702"/>
    </source>
</evidence>
<protein>
    <submittedName>
        <fullName evidence="1">4431_t:CDS:1</fullName>
    </submittedName>
</protein>
<name>A0ACA9PED8_9GLOM</name>
<reference evidence="1" key="1">
    <citation type="submission" date="2021-06" db="EMBL/GenBank/DDBJ databases">
        <authorList>
            <person name="Kallberg Y."/>
            <person name="Tangrot J."/>
            <person name="Rosling A."/>
        </authorList>
    </citation>
    <scope>NUCLEOTIDE SEQUENCE</scope>
    <source>
        <strain evidence="1">IL203A</strain>
    </source>
</reference>
<keyword evidence="2" id="KW-1185">Reference proteome</keyword>
<evidence type="ECO:0000313" key="1">
    <source>
        <dbReference type="EMBL" id="CAG8704161.1"/>
    </source>
</evidence>
<sequence>MEKWIRLSTIAQLLRISSFSRVSSFRHLSIRKITSRNNYKQDYGIIQKAIPNDTTYFETLEVGDDSKVPAFDIDLGQLRSNYLKFQQRVHPDSLYKKMPIFVFNSHVT</sequence>
<dbReference type="EMBL" id="CAJVPU010027568">
    <property type="protein sequence ID" value="CAG8704161.1"/>
    <property type="molecule type" value="Genomic_DNA"/>
</dbReference>